<evidence type="ECO:0000313" key="3">
    <source>
        <dbReference type="Proteomes" id="UP000215914"/>
    </source>
</evidence>
<sequence>MKKVIGITSESDQNFVMEWNTWVPKKVNIFMWKDEIGIIATLKALERRNINVGSLVCRICEDGDKSSEHLLTSCYFATVIWNLVSNWCEVRPIYPFSIRDLTDAHKYMNVDTGKRKVIQGIIYTTCWVIWKTRNNQIFNNKIEPISKTMESIKALGFLWINNRLSYKTLS</sequence>
<dbReference type="PANTHER" id="PTHR33116">
    <property type="entry name" value="REVERSE TRANSCRIPTASE ZINC-BINDING DOMAIN-CONTAINING PROTEIN-RELATED-RELATED"/>
    <property type="match status" value="1"/>
</dbReference>
<keyword evidence="2" id="KW-0695">RNA-directed DNA polymerase</keyword>
<keyword evidence="2" id="KW-0808">Transferase</keyword>
<proteinExistence type="predicted"/>
<gene>
    <name evidence="2" type="ORF">HanXRQr2_Chr08g0357051</name>
</gene>
<keyword evidence="3" id="KW-1185">Reference proteome</keyword>
<comment type="caution">
    <text evidence="2">The sequence shown here is derived from an EMBL/GenBank/DDBJ whole genome shotgun (WGS) entry which is preliminary data.</text>
</comment>
<evidence type="ECO:0000313" key="2">
    <source>
        <dbReference type="EMBL" id="KAF5796881.1"/>
    </source>
</evidence>
<dbReference type="InterPro" id="IPR026960">
    <property type="entry name" value="RVT-Znf"/>
</dbReference>
<evidence type="ECO:0000259" key="1">
    <source>
        <dbReference type="Pfam" id="PF13966"/>
    </source>
</evidence>
<organism evidence="2 3">
    <name type="scientific">Helianthus annuus</name>
    <name type="common">Common sunflower</name>
    <dbReference type="NCBI Taxonomy" id="4232"/>
    <lineage>
        <taxon>Eukaryota</taxon>
        <taxon>Viridiplantae</taxon>
        <taxon>Streptophyta</taxon>
        <taxon>Embryophyta</taxon>
        <taxon>Tracheophyta</taxon>
        <taxon>Spermatophyta</taxon>
        <taxon>Magnoliopsida</taxon>
        <taxon>eudicotyledons</taxon>
        <taxon>Gunneridae</taxon>
        <taxon>Pentapetalae</taxon>
        <taxon>asterids</taxon>
        <taxon>campanulids</taxon>
        <taxon>Asterales</taxon>
        <taxon>Asteraceae</taxon>
        <taxon>Asteroideae</taxon>
        <taxon>Heliantheae alliance</taxon>
        <taxon>Heliantheae</taxon>
        <taxon>Helianthus</taxon>
    </lineage>
</organism>
<reference evidence="2" key="2">
    <citation type="submission" date="2020-06" db="EMBL/GenBank/DDBJ databases">
        <title>Helianthus annuus Genome sequencing and assembly Release 2.</title>
        <authorList>
            <person name="Gouzy J."/>
            <person name="Langlade N."/>
            <person name="Munos S."/>
        </authorList>
    </citation>
    <scope>NUCLEOTIDE SEQUENCE</scope>
    <source>
        <tissue evidence="2">Leaves</tissue>
    </source>
</reference>
<protein>
    <submittedName>
        <fullName evidence="2">Reverse transcriptase zinc-binding domain-containing protein</fullName>
    </submittedName>
</protein>
<dbReference type="Pfam" id="PF13966">
    <property type="entry name" value="zf-RVT"/>
    <property type="match status" value="1"/>
</dbReference>
<dbReference type="Proteomes" id="UP000215914">
    <property type="component" value="Unassembled WGS sequence"/>
</dbReference>
<keyword evidence="2" id="KW-0548">Nucleotidyltransferase</keyword>
<dbReference type="PANTHER" id="PTHR33116:SF78">
    <property type="entry name" value="OS12G0587133 PROTEIN"/>
    <property type="match status" value="1"/>
</dbReference>
<name>A0A9K3NE39_HELAN</name>
<feature type="domain" description="Reverse transcriptase zinc-binding" evidence="1">
    <location>
        <begin position="10"/>
        <end position="81"/>
    </location>
</feature>
<dbReference type="AlphaFoldDB" id="A0A9K3NE39"/>
<dbReference type="GO" id="GO:0003964">
    <property type="term" value="F:RNA-directed DNA polymerase activity"/>
    <property type="evidence" value="ECO:0007669"/>
    <property type="project" value="UniProtKB-KW"/>
</dbReference>
<dbReference type="Gramene" id="mRNA:HanXRQr2_Chr08g0357051">
    <property type="protein sequence ID" value="CDS:HanXRQr2_Chr08g0357051.1"/>
    <property type="gene ID" value="HanXRQr2_Chr08g0357051"/>
</dbReference>
<dbReference type="EMBL" id="MNCJ02000323">
    <property type="protein sequence ID" value="KAF5796881.1"/>
    <property type="molecule type" value="Genomic_DNA"/>
</dbReference>
<reference evidence="2" key="1">
    <citation type="journal article" date="2017" name="Nature">
        <title>The sunflower genome provides insights into oil metabolism, flowering and Asterid evolution.</title>
        <authorList>
            <person name="Badouin H."/>
            <person name="Gouzy J."/>
            <person name="Grassa C.J."/>
            <person name="Murat F."/>
            <person name="Staton S.E."/>
            <person name="Cottret L."/>
            <person name="Lelandais-Briere C."/>
            <person name="Owens G.L."/>
            <person name="Carrere S."/>
            <person name="Mayjonade B."/>
            <person name="Legrand L."/>
            <person name="Gill N."/>
            <person name="Kane N.C."/>
            <person name="Bowers J.E."/>
            <person name="Hubner S."/>
            <person name="Bellec A."/>
            <person name="Berard A."/>
            <person name="Berges H."/>
            <person name="Blanchet N."/>
            <person name="Boniface M.C."/>
            <person name="Brunel D."/>
            <person name="Catrice O."/>
            <person name="Chaidir N."/>
            <person name="Claudel C."/>
            <person name="Donnadieu C."/>
            <person name="Faraut T."/>
            <person name="Fievet G."/>
            <person name="Helmstetter N."/>
            <person name="King M."/>
            <person name="Knapp S.J."/>
            <person name="Lai Z."/>
            <person name="Le Paslier M.C."/>
            <person name="Lippi Y."/>
            <person name="Lorenzon L."/>
            <person name="Mandel J.R."/>
            <person name="Marage G."/>
            <person name="Marchand G."/>
            <person name="Marquand E."/>
            <person name="Bret-Mestries E."/>
            <person name="Morien E."/>
            <person name="Nambeesan S."/>
            <person name="Nguyen T."/>
            <person name="Pegot-Espagnet P."/>
            <person name="Pouilly N."/>
            <person name="Raftis F."/>
            <person name="Sallet E."/>
            <person name="Schiex T."/>
            <person name="Thomas J."/>
            <person name="Vandecasteele C."/>
            <person name="Vares D."/>
            <person name="Vear F."/>
            <person name="Vautrin S."/>
            <person name="Crespi M."/>
            <person name="Mangin B."/>
            <person name="Burke J.M."/>
            <person name="Salse J."/>
            <person name="Munos S."/>
            <person name="Vincourt P."/>
            <person name="Rieseberg L.H."/>
            <person name="Langlade N.B."/>
        </authorList>
    </citation>
    <scope>NUCLEOTIDE SEQUENCE</scope>
    <source>
        <tissue evidence="2">Leaves</tissue>
    </source>
</reference>
<accession>A0A9K3NE39</accession>